<name>A0ABT8SCT6_9BURK</name>
<proteinExistence type="predicted"/>
<feature type="region of interest" description="Disordered" evidence="1">
    <location>
        <begin position="1"/>
        <end position="27"/>
    </location>
</feature>
<gene>
    <name evidence="3" type="ORF">Q2T77_31100</name>
</gene>
<dbReference type="Pfam" id="PF00535">
    <property type="entry name" value="Glycos_transf_2"/>
    <property type="match status" value="1"/>
</dbReference>
<dbReference type="CDD" id="cd04186">
    <property type="entry name" value="GT_2_like_c"/>
    <property type="match status" value="1"/>
</dbReference>
<dbReference type="Proteomes" id="UP001169027">
    <property type="component" value="Unassembled WGS sequence"/>
</dbReference>
<evidence type="ECO:0000313" key="3">
    <source>
        <dbReference type="EMBL" id="MDO1536725.1"/>
    </source>
</evidence>
<sequence length="655" mass="72557">MFTKPTLPTTHPPSRPRPRSVDEEKAKLHRQVRLLTSEVTGLEEQLQAMRQSTSWRFSAPLRWLSRQLGRKPAPSPAALRRDQSYAEWIRLYDSPAPGMQDPFCVRRAGHVVRPSLSIVLAASIDEVSLLAPSIGAILAQDHAAWDLVVTVPAGARAEVEGLVARDARAGVRTTVRSSAVPTSKANAFNNALEWVKSDWVLFLDPGDVLPTCALSHFALEIVGRSGAGIIYCDDDGLDIDGNRVDPRFKPDWNLDLFYSQHYVSHTAAYSRALLRDVGGFREEFGEGAGYDLMLRCVERLSLGQIHRVPRILWHTRNAPESTDRREAMVAESRALDQHLERRGVEARVTEADGVRRVNYALPAELPLVTLIIPTRNGLSLLRQCIESIVMLSTYPNYEILLVDNGSDEPDALAYMAELDRQPGIRVIRDAQPFNYSALNNMAARHARGAVLGLINNDIEVISPAWLEEMVSLAMQPGVGAVGAKLLYPDETVQHGGVLLGVGGATGVAGHANKFLPATEAGYMQRGASVQSFSAVTAACLVVRKSLYEQMGGLNEVDLKIAYNDVDFCLRLREAGYRNVWTPHAELFHHESATRGSDFSRSKRQRFDQEQDYMRSKWRELIADDPAYNPNLTVYAEDFGLAWPPRVPWITGAAAP</sequence>
<dbReference type="RefSeq" id="WP_301814916.1">
    <property type="nucleotide sequence ID" value="NZ_JAUJZH010000031.1"/>
</dbReference>
<dbReference type="PANTHER" id="PTHR43179:SF7">
    <property type="entry name" value="RHAMNOSYLTRANSFERASE WBBL"/>
    <property type="match status" value="1"/>
</dbReference>
<dbReference type="SUPFAM" id="SSF53448">
    <property type="entry name" value="Nucleotide-diphospho-sugar transferases"/>
    <property type="match status" value="2"/>
</dbReference>
<dbReference type="PANTHER" id="PTHR43179">
    <property type="entry name" value="RHAMNOSYLTRANSFERASE WBBL"/>
    <property type="match status" value="1"/>
</dbReference>
<evidence type="ECO:0000256" key="1">
    <source>
        <dbReference type="SAM" id="MobiDB-lite"/>
    </source>
</evidence>
<accession>A0ABT8SCT6</accession>
<dbReference type="InterPro" id="IPR029044">
    <property type="entry name" value="Nucleotide-diphossugar_trans"/>
</dbReference>
<reference evidence="3" key="1">
    <citation type="submission" date="2023-06" db="EMBL/GenBank/DDBJ databases">
        <authorList>
            <person name="Jiang Y."/>
            <person name="Liu Q."/>
        </authorList>
    </citation>
    <scope>NUCLEOTIDE SEQUENCE</scope>
    <source>
        <strain evidence="3">CGMCC 1.12090</strain>
    </source>
</reference>
<organism evidence="3 4">
    <name type="scientific">Variovorax ginsengisoli</name>
    <dbReference type="NCBI Taxonomy" id="363844"/>
    <lineage>
        <taxon>Bacteria</taxon>
        <taxon>Pseudomonadati</taxon>
        <taxon>Pseudomonadota</taxon>
        <taxon>Betaproteobacteria</taxon>
        <taxon>Burkholderiales</taxon>
        <taxon>Comamonadaceae</taxon>
        <taxon>Variovorax</taxon>
    </lineage>
</organism>
<dbReference type="EMBL" id="JAUKVY010000031">
    <property type="protein sequence ID" value="MDO1536725.1"/>
    <property type="molecule type" value="Genomic_DNA"/>
</dbReference>
<evidence type="ECO:0000259" key="2">
    <source>
        <dbReference type="Pfam" id="PF00535"/>
    </source>
</evidence>
<feature type="domain" description="Glycosyltransferase 2-like" evidence="2">
    <location>
        <begin position="370"/>
        <end position="489"/>
    </location>
</feature>
<dbReference type="Gene3D" id="3.90.550.10">
    <property type="entry name" value="Spore Coat Polysaccharide Biosynthesis Protein SpsA, Chain A"/>
    <property type="match status" value="2"/>
</dbReference>
<evidence type="ECO:0000313" key="4">
    <source>
        <dbReference type="Proteomes" id="UP001169027"/>
    </source>
</evidence>
<protein>
    <submittedName>
        <fullName evidence="3">Glycosyltransferase family 2 protein</fullName>
    </submittedName>
</protein>
<keyword evidence="4" id="KW-1185">Reference proteome</keyword>
<dbReference type="InterPro" id="IPR001173">
    <property type="entry name" value="Glyco_trans_2-like"/>
</dbReference>
<comment type="caution">
    <text evidence="3">The sequence shown here is derived from an EMBL/GenBank/DDBJ whole genome shotgun (WGS) entry which is preliminary data.</text>
</comment>